<dbReference type="InterPro" id="IPR038144">
    <property type="entry name" value="IPI"/>
</dbReference>
<dbReference type="EMBL" id="CP000851">
    <property type="protein sequence ID" value="ABV87728.1"/>
    <property type="molecule type" value="Genomic_DNA"/>
</dbReference>
<gene>
    <name evidence="2" type="ordered locus">Spea_2408</name>
</gene>
<dbReference type="PROSITE" id="PS51257">
    <property type="entry name" value="PROKAR_LIPOPROTEIN"/>
    <property type="match status" value="1"/>
</dbReference>
<reference evidence="2 3" key="1">
    <citation type="submission" date="2007-10" db="EMBL/GenBank/DDBJ databases">
        <title>Complete sequence of Shewanella pealeana ATCC 700345.</title>
        <authorList>
            <consortium name="US DOE Joint Genome Institute"/>
            <person name="Copeland A."/>
            <person name="Lucas S."/>
            <person name="Lapidus A."/>
            <person name="Barry K."/>
            <person name="Glavina del Rio T."/>
            <person name="Dalin E."/>
            <person name="Tice H."/>
            <person name="Pitluck S."/>
            <person name="Chertkov O."/>
            <person name="Brettin T."/>
            <person name="Bruce D."/>
            <person name="Detter J.C."/>
            <person name="Han C."/>
            <person name="Schmutz J."/>
            <person name="Larimer F."/>
            <person name="Land M."/>
            <person name="Hauser L."/>
            <person name="Kyrpides N."/>
            <person name="Kim E."/>
            <person name="Zhao J.-S.Z."/>
            <person name="Manno D."/>
            <person name="Hawari J."/>
            <person name="Richardson P."/>
        </authorList>
    </citation>
    <scope>NUCLEOTIDE SEQUENCE [LARGE SCALE GENOMIC DNA]</scope>
    <source>
        <strain evidence="3">ATCC 700345 / ANG-SQ1</strain>
    </source>
</reference>
<feature type="domain" description="Intracellular proteinase inhibitor BsuPI" evidence="1">
    <location>
        <begin position="82"/>
        <end position="171"/>
    </location>
</feature>
<organism evidence="2 3">
    <name type="scientific">Shewanella pealeana (strain ATCC 700345 / ANG-SQ1)</name>
    <dbReference type="NCBI Taxonomy" id="398579"/>
    <lineage>
        <taxon>Bacteria</taxon>
        <taxon>Pseudomonadati</taxon>
        <taxon>Pseudomonadota</taxon>
        <taxon>Gammaproteobacteria</taxon>
        <taxon>Alteromonadales</taxon>
        <taxon>Shewanellaceae</taxon>
        <taxon>Shewanella</taxon>
    </lineage>
</organism>
<dbReference type="HOGENOM" id="CLU_121450_0_0_6"/>
<dbReference type="AlphaFoldDB" id="A8H591"/>
<dbReference type="Proteomes" id="UP000002608">
    <property type="component" value="Chromosome"/>
</dbReference>
<dbReference type="KEGG" id="spl:Spea_2408"/>
<dbReference type="RefSeq" id="WP_012155642.1">
    <property type="nucleotide sequence ID" value="NC_009901.1"/>
</dbReference>
<evidence type="ECO:0000313" key="2">
    <source>
        <dbReference type="EMBL" id="ABV87728.1"/>
    </source>
</evidence>
<dbReference type="Gene3D" id="2.60.40.2360">
    <property type="entry name" value="Intracellular proteinase inhibitor BsuPI"/>
    <property type="match status" value="1"/>
</dbReference>
<proteinExistence type="predicted"/>
<name>A8H591_SHEPA</name>
<accession>A8H591</accession>
<evidence type="ECO:0000259" key="1">
    <source>
        <dbReference type="Pfam" id="PF12690"/>
    </source>
</evidence>
<dbReference type="eggNOG" id="ENOG5032Q56">
    <property type="taxonomic scope" value="Bacteria"/>
</dbReference>
<dbReference type="Pfam" id="PF12690">
    <property type="entry name" value="BsuPI"/>
    <property type="match status" value="1"/>
</dbReference>
<dbReference type="OrthoDB" id="1357684at2"/>
<protein>
    <submittedName>
        <fullName evidence="2">Intracellular proteinase inhibitor domain protein</fullName>
    </submittedName>
</protein>
<dbReference type="STRING" id="398579.Spea_2408"/>
<evidence type="ECO:0000313" key="3">
    <source>
        <dbReference type="Proteomes" id="UP000002608"/>
    </source>
</evidence>
<dbReference type="InterPro" id="IPR020481">
    <property type="entry name" value="Intracell_prot_inh_BsuPI"/>
</dbReference>
<keyword evidence="3" id="KW-1185">Reference proteome</keyword>
<sequence length="187" mass="20117">MVKTLLPPLIAVALLGCSGQQTEAKNLDSATANNTASVQQDLAAVVVAPAAIVGGAKDEQREVKEGKSVSQGLLDAQLVVKSKADITLEYTNNQPYGVPLMFPSGMTADLWLFDPQGNRVWAWSNEMMFTQAIRELVMPAGKTQRVQFEIPANVAMKIGKGYSLEAIFAGRATESQVPAMLPVIYSY</sequence>